<dbReference type="GeneID" id="9092752"/>
<evidence type="ECO:0000313" key="2">
    <source>
        <dbReference type="EMBL" id="EEH38827.2"/>
    </source>
</evidence>
<gene>
    <name evidence="2" type="ORF">PAAG_08554</name>
</gene>
<accession>C1HCR3</accession>
<dbReference type="Proteomes" id="UP000002059">
    <property type="component" value="Partially assembled WGS sequence"/>
</dbReference>
<dbReference type="KEGG" id="pbl:PAAG_08554"/>
<dbReference type="AlphaFoldDB" id="C1HCR3"/>
<dbReference type="HOGENOM" id="CLU_2050327_0_0_1"/>
<proteinExistence type="predicted"/>
<dbReference type="RefSeq" id="XP_015701212.1">
    <property type="nucleotide sequence ID" value="XM_015846548.1"/>
</dbReference>
<name>C1HCR3_PARBA</name>
<dbReference type="VEuPathDB" id="FungiDB:PAAG_08554"/>
<organism evidence="2 3">
    <name type="scientific">Paracoccidioides lutzii (strain ATCC MYA-826 / Pb01)</name>
    <name type="common">Paracoccidioides brasiliensis</name>
    <dbReference type="NCBI Taxonomy" id="502779"/>
    <lineage>
        <taxon>Eukaryota</taxon>
        <taxon>Fungi</taxon>
        <taxon>Dikarya</taxon>
        <taxon>Ascomycota</taxon>
        <taxon>Pezizomycotina</taxon>
        <taxon>Eurotiomycetes</taxon>
        <taxon>Eurotiomycetidae</taxon>
        <taxon>Onygenales</taxon>
        <taxon>Ajellomycetaceae</taxon>
        <taxon>Paracoccidioides</taxon>
    </lineage>
</organism>
<reference evidence="2 3" key="1">
    <citation type="journal article" date="2011" name="PLoS Genet.">
        <title>Comparative genomic analysis of human fungal pathogens causing paracoccidioidomycosis.</title>
        <authorList>
            <person name="Desjardins C.A."/>
            <person name="Champion M.D."/>
            <person name="Holder J.W."/>
            <person name="Muszewska A."/>
            <person name="Goldberg J."/>
            <person name="Bailao A.M."/>
            <person name="Brigido M.M."/>
            <person name="Ferreira M.E."/>
            <person name="Garcia A.M."/>
            <person name="Grynberg M."/>
            <person name="Gujja S."/>
            <person name="Heiman D.I."/>
            <person name="Henn M.R."/>
            <person name="Kodira C.D."/>
            <person name="Leon-Narvaez H."/>
            <person name="Longo L.V."/>
            <person name="Ma L.J."/>
            <person name="Malavazi I."/>
            <person name="Matsuo A.L."/>
            <person name="Morais F.V."/>
            <person name="Pereira M."/>
            <person name="Rodriguez-Brito S."/>
            <person name="Sakthikumar S."/>
            <person name="Salem-Izacc S.M."/>
            <person name="Sykes S.M."/>
            <person name="Teixeira M.M."/>
            <person name="Vallejo M.C."/>
            <person name="Walter M.E."/>
            <person name="Yandava C."/>
            <person name="Young S."/>
            <person name="Zeng Q."/>
            <person name="Zucker J."/>
            <person name="Felipe M.S."/>
            <person name="Goldman G.H."/>
            <person name="Haas B.J."/>
            <person name="McEwen J.G."/>
            <person name="Nino-Vega G."/>
            <person name="Puccia R."/>
            <person name="San-Blas G."/>
            <person name="Soares C.M."/>
            <person name="Birren B.W."/>
            <person name="Cuomo C.A."/>
        </authorList>
    </citation>
    <scope>NUCLEOTIDE SEQUENCE [LARGE SCALE GENOMIC DNA]</scope>
    <source>
        <strain evidence="3">ATCC MYA-826 / Pb01</strain>
    </source>
</reference>
<feature type="region of interest" description="Disordered" evidence="1">
    <location>
        <begin position="1"/>
        <end position="29"/>
    </location>
</feature>
<keyword evidence="3" id="KW-1185">Reference proteome</keyword>
<dbReference type="EMBL" id="KN294028">
    <property type="protein sequence ID" value="EEH38827.2"/>
    <property type="molecule type" value="Genomic_DNA"/>
</dbReference>
<evidence type="ECO:0000313" key="3">
    <source>
        <dbReference type="Proteomes" id="UP000002059"/>
    </source>
</evidence>
<protein>
    <submittedName>
        <fullName evidence="2">Uncharacterized protein</fullName>
    </submittedName>
</protein>
<sequence length="120" mass="12920">MTSDEPQRTRHCSLSPTPHFPSRTTPIKPAKRTVLRSPLPRDEVSIALPPSGNKYINSLSPPPPPPPPGVCTRVAGCGMLAEGILEMFGVAVGNALLEIDVGHFRTVRDMLDGWGGERRG</sequence>
<evidence type="ECO:0000256" key="1">
    <source>
        <dbReference type="SAM" id="MobiDB-lite"/>
    </source>
</evidence>